<dbReference type="VEuPathDB" id="CryptoDB:Cvel_19567"/>
<accession>A0A0G4G0M1</accession>
<organism evidence="1">
    <name type="scientific">Chromera velia CCMP2878</name>
    <dbReference type="NCBI Taxonomy" id="1169474"/>
    <lineage>
        <taxon>Eukaryota</taxon>
        <taxon>Sar</taxon>
        <taxon>Alveolata</taxon>
        <taxon>Colpodellida</taxon>
        <taxon>Chromeraceae</taxon>
        <taxon>Chromera</taxon>
    </lineage>
</organism>
<proteinExistence type="predicted"/>
<protein>
    <submittedName>
        <fullName evidence="1">Uncharacterized protein</fullName>
    </submittedName>
</protein>
<name>A0A0G4G0M1_9ALVE</name>
<gene>
    <name evidence="1" type="ORF">Cvel_19567</name>
</gene>
<reference evidence="1" key="1">
    <citation type="submission" date="2014-11" db="EMBL/GenBank/DDBJ databases">
        <authorList>
            <person name="Otto D Thomas"/>
            <person name="Naeem Raeece"/>
        </authorList>
    </citation>
    <scope>NUCLEOTIDE SEQUENCE</scope>
</reference>
<evidence type="ECO:0000313" key="1">
    <source>
        <dbReference type="EMBL" id="CEM21083.1"/>
    </source>
</evidence>
<dbReference type="AlphaFoldDB" id="A0A0G4G0M1"/>
<sequence length="203" mass="22213">MRVLLLDVGQKTSLLIRHECLDHNLLLLLHSYLYVDLPSVHYQTIEMVIDLRPQELGVLGIDYSPFSILLLDVPGKVADAFSDCQLLGKQSGLVLLKQLVDNLLDRDLLSLPQKPDIGFELPIAVGDVVEGENDVVTPFLIQRVEVAPLEVYTGVRGSKICELLNVLLPLKLGDSSHVHFLSTPRPAGTMATSASGVTRGRTA</sequence>
<dbReference type="EMBL" id="CDMZ01000769">
    <property type="protein sequence ID" value="CEM21083.1"/>
    <property type="molecule type" value="Genomic_DNA"/>
</dbReference>